<dbReference type="RefSeq" id="YP_184863.1">
    <property type="nucleotide sequence ID" value="NC_006655.1"/>
</dbReference>
<name>Q5ZNW9_9VIRU</name>
<evidence type="ECO:0000313" key="2">
    <source>
        <dbReference type="Proteomes" id="UP000203537"/>
    </source>
</evidence>
<protein>
    <submittedName>
        <fullName evidence="1">Uncharacterized protein</fullName>
    </submittedName>
</protein>
<dbReference type="EMBL" id="AJ632326">
    <property type="protein sequence ID" value="CAG17485.1"/>
    <property type="molecule type" value="Genomic_DNA"/>
</dbReference>
<proteinExistence type="predicted"/>
<dbReference type="GeneID" id="3238800"/>
<evidence type="ECO:0000313" key="1">
    <source>
        <dbReference type="EMBL" id="CAG17485.1"/>
    </source>
</evidence>
<dbReference type="Proteomes" id="UP000203537">
    <property type="component" value="Genome"/>
</dbReference>
<accession>Q5ZNW9</accession>
<gene>
    <name evidence="1" type="ORF">CcBV_25.1</name>
</gene>
<organism evidence="1 2">
    <name type="scientific">Bracoviriform congregatae</name>
    <dbReference type="NCBI Taxonomy" id="39640"/>
    <lineage>
        <taxon>Viruses</taxon>
        <taxon>Viruses incertae sedis</taxon>
        <taxon>Polydnaviriformidae</taxon>
        <taxon>Bracoviriform</taxon>
    </lineage>
</organism>
<reference evidence="1 2" key="1">
    <citation type="journal article" date="2004" name="Science">
        <title>Genome sequence of a polydnavirus: insights into symbiotic virus evolution.</title>
        <authorList>
            <person name="Espagne E."/>
            <person name="Dupuy C."/>
            <person name="Huguet E."/>
            <person name="Cattolico L."/>
            <person name="Provost B."/>
            <person name="Martins N."/>
            <person name="Poirie M."/>
            <person name="Periquet G."/>
            <person name="Drezen J.M."/>
        </authorList>
    </citation>
    <scope>NUCLEOTIDE SEQUENCE [LARGE SCALE GENOMIC DNA]</scope>
</reference>
<dbReference type="KEGG" id="vg:3238800"/>
<sequence length="114" mass="13573">MIRRRDNNKRAFYVVQFLELPFEGIDDYVCVPYTWLIVRKATDQKSIVAYPKGEDPFVTKDRVKNKERCNNEWRFFMAAIKYETDSYGDAEYWIAMRNDNGPSVERELKTTGEN</sequence>